<dbReference type="Gene3D" id="3.10.180.10">
    <property type="entry name" value="2,3-Dihydroxybiphenyl 1,2-Dioxygenase, domain 1"/>
    <property type="match status" value="1"/>
</dbReference>
<dbReference type="AlphaFoldDB" id="A0AAW9SRS5"/>
<comment type="caution">
    <text evidence="2">The sequence shown here is derived from an EMBL/GenBank/DDBJ whole genome shotgun (WGS) entry which is preliminary data.</text>
</comment>
<dbReference type="Proteomes" id="UP001428774">
    <property type="component" value="Unassembled WGS sequence"/>
</dbReference>
<evidence type="ECO:0000259" key="1">
    <source>
        <dbReference type="Pfam" id="PF13468"/>
    </source>
</evidence>
<name>A0AAW9SRS5_9RHOB</name>
<accession>A0AAW9SRS5</accession>
<organism evidence="2 3">
    <name type="scientific">Ponticoccus litoralis</name>
    <dbReference type="NCBI Taxonomy" id="422297"/>
    <lineage>
        <taxon>Bacteria</taxon>
        <taxon>Pseudomonadati</taxon>
        <taxon>Pseudomonadota</taxon>
        <taxon>Alphaproteobacteria</taxon>
        <taxon>Rhodobacterales</taxon>
        <taxon>Roseobacteraceae</taxon>
        <taxon>Ponticoccus</taxon>
    </lineage>
</organism>
<keyword evidence="3" id="KW-1185">Reference proteome</keyword>
<dbReference type="InterPro" id="IPR029068">
    <property type="entry name" value="Glyas_Bleomycin-R_OHBP_Dase"/>
</dbReference>
<reference evidence="2 3" key="1">
    <citation type="submission" date="2024-05" db="EMBL/GenBank/DDBJ databases">
        <title>Genome sequence of Ponticoccus litoralis KCCM 90028.</title>
        <authorList>
            <person name="Kim J.M."/>
            <person name="Lee J.K."/>
            <person name="Choi B.J."/>
            <person name="Bayburt H."/>
            <person name="Baek J.H."/>
            <person name="Jeon C.O."/>
        </authorList>
    </citation>
    <scope>NUCLEOTIDE SEQUENCE [LARGE SCALE GENOMIC DNA]</scope>
    <source>
        <strain evidence="2 3">KCCM 90028</strain>
    </source>
</reference>
<proteinExistence type="predicted"/>
<dbReference type="InterPro" id="IPR025870">
    <property type="entry name" value="Glyoxalase-like_dom"/>
</dbReference>
<dbReference type="EMBL" id="JBDNCH010000002">
    <property type="protein sequence ID" value="MEN9062417.1"/>
    <property type="molecule type" value="Genomic_DNA"/>
</dbReference>
<sequence length="206" mass="21958">MEKLVLDHIAVLAASLAEATSHAERTLGQPLSPGGTHARFGTHNQLIALAPDLYLEAIAVDPSAPDPQDARWFGLDSFSGPARLDKWICRVADLDAALAVFPMAGRPVSPERGALRWRIAVPEDGALPFDGVFPALIQWQSPVPPGKALTASGLTLERLTVTHPEIEALEALLAPHLDAPLVRFARGARAGLAAQVKRPDEIVTLT</sequence>
<evidence type="ECO:0000313" key="2">
    <source>
        <dbReference type="EMBL" id="MEN9062417.1"/>
    </source>
</evidence>
<dbReference type="Pfam" id="PF13468">
    <property type="entry name" value="Glyoxalase_3"/>
    <property type="match status" value="1"/>
</dbReference>
<feature type="domain" description="Glyoxalase-like" evidence="1">
    <location>
        <begin position="6"/>
        <end position="174"/>
    </location>
</feature>
<gene>
    <name evidence="2" type="ORF">ABFB10_16895</name>
</gene>
<dbReference type="RefSeq" id="WP_347167390.1">
    <property type="nucleotide sequence ID" value="NZ_JBDNCH010000002.1"/>
</dbReference>
<evidence type="ECO:0000313" key="3">
    <source>
        <dbReference type="Proteomes" id="UP001428774"/>
    </source>
</evidence>
<protein>
    <submittedName>
        <fullName evidence="2">VOC family protein</fullName>
    </submittedName>
</protein>